<proteinExistence type="predicted"/>
<feature type="non-terminal residue" evidence="1">
    <location>
        <position position="62"/>
    </location>
</feature>
<sequence length="62" mass="6943">AQLQHKLLDVHALLDHVKFVHLLLRNPPSCPPSVSGIWMGCFTKSMEVCEALYFAGVPVWLV</sequence>
<dbReference type="HOGENOM" id="CLU_124585_1_0_1"/>
<accession>A0A0C9YGV9</accession>
<dbReference type="Proteomes" id="UP000054018">
    <property type="component" value="Unassembled WGS sequence"/>
</dbReference>
<reference evidence="1 2" key="1">
    <citation type="submission" date="2014-04" db="EMBL/GenBank/DDBJ databases">
        <authorList>
            <consortium name="DOE Joint Genome Institute"/>
            <person name="Kuo A."/>
            <person name="Kohler A."/>
            <person name="Costa M.D."/>
            <person name="Nagy L.G."/>
            <person name="Floudas D."/>
            <person name="Copeland A."/>
            <person name="Barry K.W."/>
            <person name="Cichocki N."/>
            <person name="Veneault-Fourrey C."/>
            <person name="LaButti K."/>
            <person name="Lindquist E.A."/>
            <person name="Lipzen A."/>
            <person name="Lundell T."/>
            <person name="Morin E."/>
            <person name="Murat C."/>
            <person name="Sun H."/>
            <person name="Tunlid A."/>
            <person name="Henrissat B."/>
            <person name="Grigoriev I.V."/>
            <person name="Hibbett D.S."/>
            <person name="Martin F."/>
            <person name="Nordberg H.P."/>
            <person name="Cantor M.N."/>
            <person name="Hua S.X."/>
        </authorList>
    </citation>
    <scope>NUCLEOTIDE SEQUENCE [LARGE SCALE GENOMIC DNA]</scope>
    <source>
        <strain evidence="1 2">441</strain>
    </source>
</reference>
<dbReference type="EMBL" id="KN833719">
    <property type="protein sequence ID" value="KIK24185.1"/>
    <property type="molecule type" value="Genomic_DNA"/>
</dbReference>
<feature type="non-terminal residue" evidence="1">
    <location>
        <position position="1"/>
    </location>
</feature>
<evidence type="ECO:0000313" key="2">
    <source>
        <dbReference type="Proteomes" id="UP000054018"/>
    </source>
</evidence>
<evidence type="ECO:0000313" key="1">
    <source>
        <dbReference type="EMBL" id="KIK24185.1"/>
    </source>
</evidence>
<keyword evidence="2" id="KW-1185">Reference proteome</keyword>
<organism evidence="1 2">
    <name type="scientific">Pisolithus microcarpus 441</name>
    <dbReference type="NCBI Taxonomy" id="765257"/>
    <lineage>
        <taxon>Eukaryota</taxon>
        <taxon>Fungi</taxon>
        <taxon>Dikarya</taxon>
        <taxon>Basidiomycota</taxon>
        <taxon>Agaricomycotina</taxon>
        <taxon>Agaricomycetes</taxon>
        <taxon>Agaricomycetidae</taxon>
        <taxon>Boletales</taxon>
        <taxon>Sclerodermatineae</taxon>
        <taxon>Pisolithaceae</taxon>
        <taxon>Pisolithus</taxon>
    </lineage>
</organism>
<dbReference type="OrthoDB" id="2636071at2759"/>
<name>A0A0C9YGV9_9AGAM</name>
<dbReference type="AlphaFoldDB" id="A0A0C9YGV9"/>
<protein>
    <submittedName>
        <fullName evidence="1">Uncharacterized protein</fullName>
    </submittedName>
</protein>
<gene>
    <name evidence="1" type="ORF">PISMIDRAFT_53259</name>
</gene>
<reference evidence="2" key="2">
    <citation type="submission" date="2015-01" db="EMBL/GenBank/DDBJ databases">
        <title>Evolutionary Origins and Diversification of the Mycorrhizal Mutualists.</title>
        <authorList>
            <consortium name="DOE Joint Genome Institute"/>
            <consortium name="Mycorrhizal Genomics Consortium"/>
            <person name="Kohler A."/>
            <person name="Kuo A."/>
            <person name="Nagy L.G."/>
            <person name="Floudas D."/>
            <person name="Copeland A."/>
            <person name="Barry K.W."/>
            <person name="Cichocki N."/>
            <person name="Veneault-Fourrey C."/>
            <person name="LaButti K."/>
            <person name="Lindquist E.A."/>
            <person name="Lipzen A."/>
            <person name="Lundell T."/>
            <person name="Morin E."/>
            <person name="Murat C."/>
            <person name="Riley R."/>
            <person name="Ohm R."/>
            <person name="Sun H."/>
            <person name="Tunlid A."/>
            <person name="Henrissat B."/>
            <person name="Grigoriev I.V."/>
            <person name="Hibbett D.S."/>
            <person name="Martin F."/>
        </authorList>
    </citation>
    <scope>NUCLEOTIDE SEQUENCE [LARGE SCALE GENOMIC DNA]</scope>
    <source>
        <strain evidence="2">441</strain>
    </source>
</reference>